<evidence type="ECO:0000256" key="9">
    <source>
        <dbReference type="SAM" id="MobiDB-lite"/>
    </source>
</evidence>
<comment type="subcellular location">
    <subcellularLocation>
        <location evidence="3">Cytoplasm</location>
    </subcellularLocation>
</comment>
<proteinExistence type="inferred from homology"/>
<feature type="domain" description="PAP-associated" evidence="10">
    <location>
        <begin position="662"/>
        <end position="720"/>
    </location>
</feature>
<feature type="compositionally biased region" description="Polar residues" evidence="9">
    <location>
        <begin position="327"/>
        <end position="337"/>
    </location>
</feature>
<keyword evidence="6" id="KW-0808">Transferase</keyword>
<sequence length="762" mass="85486">MGGGGGDGLPPGSSANGGEFLLSLLRRPPQPQPQPQPQPPPPQQQQRHHHPPQPLTIDPAVAAVGPTIGFPGPPLNGRDFSAPPWAPHHHHAAAAAAPPSVYPHSLFGVAPGGNQLPANHHNQGPPVDDFRRLGLGGFDERGVAPHNLAQQLKQLQLHHQHQQQLQLQRQQQEQSLRFGSFPPKIIPSEVVSVENSVFDSAREPNMGSGSRGSDRFEKNRQFSPRGNSGASVNAAWRGNNELGEQERRAVGRGKQNHVGNDRQMPPGFPAKPAGRGNSGFGNRRMDFERNVDGERNNQNEWNHKNASSNDGDVIGRKFHFDDHRMPSRNSGVTQLSEQLDRPGPPTGSNLYSVSASDIEESAALHREVVENDSKGEEEGEGAAVKRAGKLGANESDDLLEDELDEKNERRQQRSQREKDFRSDSRGQRLLTQRMRNFKSSMECRWDIDRLNVPFLAIYDSLIPPEEEKAKQKQLLTMLQKLVSKEWPEARLYLLQSDIDVCLAIQDANIDKSEVILKLADIFESDNLQDVQALTRARVPIVKLMDPATGISCDICINNVLAVVNTKLLRDYAQIDVRLRQLAFIVKHWAKSRGVNETYQGTLSSYAYVLMCIHFLQQRRPAILPCLQEMEATYAVTVDNIECAFFDKVEKLRDFGSRNRETIAQLVWAFFHYWAYCHDYTNTVISVRTGSLLSKRTKDWTRRIGNDRHLICIEDPFDVSHDLGRVVDKFSIKVLREEFERAAEIMQYDPNPGVTLFKPYSAS</sequence>
<comment type="similarity">
    <text evidence="4">Belongs to the DNA polymerase type-B-like family.</text>
</comment>
<evidence type="ECO:0000256" key="7">
    <source>
        <dbReference type="ARBA" id="ARBA00022723"/>
    </source>
</evidence>
<dbReference type="SUPFAM" id="SSF81631">
    <property type="entry name" value="PAP/OAS1 substrate-binding domain"/>
    <property type="match status" value="1"/>
</dbReference>
<dbReference type="PANTHER" id="PTHR12271">
    <property type="entry name" value="POLY A POLYMERASE CID PAP -RELATED"/>
    <property type="match status" value="1"/>
</dbReference>
<dbReference type="InterPro" id="IPR054708">
    <property type="entry name" value="MTPAP-like_central"/>
</dbReference>
<keyword evidence="5" id="KW-0963">Cytoplasm</keyword>
<feature type="compositionally biased region" description="Basic and acidic residues" evidence="9">
    <location>
        <begin position="313"/>
        <end position="325"/>
    </location>
</feature>
<name>A0ABD3KVA8_EUCGL</name>
<dbReference type="FunFam" id="1.10.1410.10:FF:000018">
    <property type="entry name" value="Terminal uridylyltransferase cid1"/>
    <property type="match status" value="1"/>
</dbReference>
<feature type="compositionally biased region" description="Polar residues" evidence="9">
    <location>
        <begin position="221"/>
        <end position="231"/>
    </location>
</feature>
<feature type="compositionally biased region" description="Pro residues" evidence="9">
    <location>
        <begin position="28"/>
        <end position="43"/>
    </location>
</feature>
<evidence type="ECO:0000313" key="13">
    <source>
        <dbReference type="Proteomes" id="UP001634007"/>
    </source>
</evidence>
<dbReference type="InterPro" id="IPR002058">
    <property type="entry name" value="PAP_assoc"/>
</dbReference>
<dbReference type="GO" id="GO:0005737">
    <property type="term" value="C:cytoplasm"/>
    <property type="evidence" value="ECO:0007669"/>
    <property type="project" value="UniProtKB-SubCell"/>
</dbReference>
<dbReference type="GO" id="GO:0010605">
    <property type="term" value="P:negative regulation of macromolecule metabolic process"/>
    <property type="evidence" value="ECO:0007669"/>
    <property type="project" value="UniProtKB-ARBA"/>
</dbReference>
<dbReference type="EMBL" id="JBJKBG010000004">
    <property type="protein sequence ID" value="KAL3743671.1"/>
    <property type="molecule type" value="Genomic_DNA"/>
</dbReference>
<feature type="region of interest" description="Disordered" evidence="9">
    <location>
        <begin position="1"/>
        <end position="87"/>
    </location>
</feature>
<keyword evidence="8" id="KW-0460">Magnesium</keyword>
<dbReference type="Gene3D" id="1.10.1410.10">
    <property type="match status" value="1"/>
</dbReference>
<dbReference type="Pfam" id="PF22600">
    <property type="entry name" value="MTPAP-like_central"/>
    <property type="match status" value="1"/>
</dbReference>
<organism evidence="12 13">
    <name type="scientific">Eucalyptus globulus</name>
    <name type="common">Tasmanian blue gum</name>
    <dbReference type="NCBI Taxonomy" id="34317"/>
    <lineage>
        <taxon>Eukaryota</taxon>
        <taxon>Viridiplantae</taxon>
        <taxon>Streptophyta</taxon>
        <taxon>Embryophyta</taxon>
        <taxon>Tracheophyta</taxon>
        <taxon>Spermatophyta</taxon>
        <taxon>Magnoliopsida</taxon>
        <taxon>eudicotyledons</taxon>
        <taxon>Gunneridae</taxon>
        <taxon>Pentapetalae</taxon>
        <taxon>rosids</taxon>
        <taxon>malvids</taxon>
        <taxon>Myrtales</taxon>
        <taxon>Myrtaceae</taxon>
        <taxon>Myrtoideae</taxon>
        <taxon>Eucalypteae</taxon>
        <taxon>Eucalyptus</taxon>
    </lineage>
</organism>
<dbReference type="AlphaFoldDB" id="A0ABD3KVA8"/>
<dbReference type="GO" id="GO:0010628">
    <property type="term" value="P:positive regulation of gene expression"/>
    <property type="evidence" value="ECO:0007669"/>
    <property type="project" value="UniProtKB-ARBA"/>
</dbReference>
<feature type="compositionally biased region" description="Basic and acidic residues" evidence="9">
    <location>
        <begin position="283"/>
        <end position="303"/>
    </location>
</feature>
<evidence type="ECO:0000256" key="5">
    <source>
        <dbReference type="ARBA" id="ARBA00022490"/>
    </source>
</evidence>
<protein>
    <recommendedName>
        <fullName evidence="14">UTP:RNA uridylyltransferase 1</fullName>
    </recommendedName>
</protein>
<comment type="cofactor">
    <cofactor evidence="1">
        <name>Mn(2+)</name>
        <dbReference type="ChEBI" id="CHEBI:29035"/>
    </cofactor>
</comment>
<dbReference type="Gene3D" id="3.30.460.10">
    <property type="entry name" value="Beta Polymerase, domain 2"/>
    <property type="match status" value="1"/>
</dbReference>
<dbReference type="GO" id="GO:0043488">
    <property type="term" value="P:regulation of mRNA stability"/>
    <property type="evidence" value="ECO:0007669"/>
    <property type="project" value="UniProtKB-ARBA"/>
</dbReference>
<keyword evidence="7" id="KW-0479">Metal-binding</keyword>
<dbReference type="Proteomes" id="UP001634007">
    <property type="component" value="Unassembled WGS sequence"/>
</dbReference>
<evidence type="ECO:0000256" key="6">
    <source>
        <dbReference type="ARBA" id="ARBA00022679"/>
    </source>
</evidence>
<dbReference type="Pfam" id="PF03828">
    <property type="entry name" value="PAP_assoc"/>
    <property type="match status" value="1"/>
</dbReference>
<evidence type="ECO:0000256" key="4">
    <source>
        <dbReference type="ARBA" id="ARBA00008593"/>
    </source>
</evidence>
<evidence type="ECO:0008006" key="14">
    <source>
        <dbReference type="Google" id="ProtNLM"/>
    </source>
</evidence>
<dbReference type="GO" id="GO:0046872">
    <property type="term" value="F:metal ion binding"/>
    <property type="evidence" value="ECO:0007669"/>
    <property type="project" value="UniProtKB-KW"/>
</dbReference>
<comment type="cofactor">
    <cofactor evidence="2">
        <name>Mg(2+)</name>
        <dbReference type="ChEBI" id="CHEBI:18420"/>
    </cofactor>
</comment>
<feature type="region of interest" description="Disordered" evidence="9">
    <location>
        <begin position="370"/>
        <end position="425"/>
    </location>
</feature>
<dbReference type="GO" id="GO:0016779">
    <property type="term" value="F:nucleotidyltransferase activity"/>
    <property type="evidence" value="ECO:0007669"/>
    <property type="project" value="UniProtKB-ARBA"/>
</dbReference>
<dbReference type="CDD" id="cd05402">
    <property type="entry name" value="NT_PAP_TUTase"/>
    <property type="match status" value="1"/>
</dbReference>
<feature type="compositionally biased region" description="Acidic residues" evidence="9">
    <location>
        <begin position="394"/>
        <end position="405"/>
    </location>
</feature>
<feature type="compositionally biased region" description="Basic and acidic residues" evidence="9">
    <location>
        <begin position="406"/>
        <end position="425"/>
    </location>
</feature>
<evidence type="ECO:0000259" key="11">
    <source>
        <dbReference type="Pfam" id="PF22600"/>
    </source>
</evidence>
<keyword evidence="13" id="KW-1185">Reference proteome</keyword>
<accession>A0ABD3KVA8</accession>
<evidence type="ECO:0000259" key="10">
    <source>
        <dbReference type="Pfam" id="PF03828"/>
    </source>
</evidence>
<dbReference type="PANTHER" id="PTHR12271:SF40">
    <property type="entry name" value="POLY(A) RNA POLYMERASE GLD2"/>
    <property type="match status" value="1"/>
</dbReference>
<evidence type="ECO:0000256" key="2">
    <source>
        <dbReference type="ARBA" id="ARBA00001946"/>
    </source>
</evidence>
<reference evidence="12 13" key="1">
    <citation type="submission" date="2024-11" db="EMBL/GenBank/DDBJ databases">
        <title>Chromosome-level genome assembly of Eucalyptus globulus Labill. provides insights into its genome evolution.</title>
        <authorList>
            <person name="Li X."/>
        </authorList>
    </citation>
    <scope>NUCLEOTIDE SEQUENCE [LARGE SCALE GENOMIC DNA]</scope>
    <source>
        <strain evidence="12">CL2024</strain>
        <tissue evidence="12">Fresh tender leaves</tissue>
    </source>
</reference>
<evidence type="ECO:0000256" key="1">
    <source>
        <dbReference type="ARBA" id="ARBA00001936"/>
    </source>
</evidence>
<evidence type="ECO:0000256" key="8">
    <source>
        <dbReference type="ARBA" id="ARBA00022842"/>
    </source>
</evidence>
<gene>
    <name evidence="12" type="ORF">ACJRO7_018872</name>
</gene>
<evidence type="ECO:0000313" key="12">
    <source>
        <dbReference type="EMBL" id="KAL3743671.1"/>
    </source>
</evidence>
<evidence type="ECO:0000256" key="3">
    <source>
        <dbReference type="ARBA" id="ARBA00004496"/>
    </source>
</evidence>
<dbReference type="InterPro" id="IPR043519">
    <property type="entry name" value="NT_sf"/>
</dbReference>
<feature type="region of interest" description="Disordered" evidence="9">
    <location>
        <begin position="200"/>
        <end position="352"/>
    </location>
</feature>
<comment type="caution">
    <text evidence="12">The sequence shown here is derived from an EMBL/GenBank/DDBJ whole genome shotgun (WGS) entry which is preliminary data.</text>
</comment>
<feature type="domain" description="Poly(A) RNA polymerase mitochondrial-like central palm" evidence="11">
    <location>
        <begin position="455"/>
        <end position="573"/>
    </location>
</feature>
<dbReference type="SUPFAM" id="SSF81301">
    <property type="entry name" value="Nucleotidyltransferase"/>
    <property type="match status" value="1"/>
</dbReference>